<keyword evidence="4" id="KW-1185">Reference proteome</keyword>
<gene>
    <name evidence="3" type="ORF">GCM10025789_28390</name>
</gene>
<protein>
    <recommendedName>
        <fullName evidence="5">DUF3099 domain-containing protein</fullName>
    </recommendedName>
</protein>
<feature type="transmembrane region" description="Helical" evidence="2">
    <location>
        <begin position="51"/>
        <end position="68"/>
    </location>
</feature>
<keyword evidence="2" id="KW-0472">Membrane</keyword>
<organism evidence="3 4">
    <name type="scientific">Tessaracoccus lubricantis</name>
    <dbReference type="NCBI Taxonomy" id="545543"/>
    <lineage>
        <taxon>Bacteria</taxon>
        <taxon>Bacillati</taxon>
        <taxon>Actinomycetota</taxon>
        <taxon>Actinomycetes</taxon>
        <taxon>Propionibacteriales</taxon>
        <taxon>Propionibacteriaceae</taxon>
        <taxon>Tessaracoccus</taxon>
    </lineage>
</organism>
<evidence type="ECO:0000313" key="3">
    <source>
        <dbReference type="EMBL" id="GAA4907209.1"/>
    </source>
</evidence>
<dbReference type="EMBL" id="BAABLV010000041">
    <property type="protein sequence ID" value="GAA4907209.1"/>
    <property type="molecule type" value="Genomic_DNA"/>
</dbReference>
<accession>A0ABP9FMK0</accession>
<evidence type="ECO:0000313" key="4">
    <source>
        <dbReference type="Proteomes" id="UP001501521"/>
    </source>
</evidence>
<evidence type="ECO:0000256" key="2">
    <source>
        <dbReference type="SAM" id="Phobius"/>
    </source>
</evidence>
<keyword evidence="2" id="KW-1133">Transmembrane helix</keyword>
<dbReference type="Proteomes" id="UP001501521">
    <property type="component" value="Unassembled WGS sequence"/>
</dbReference>
<sequence length="105" mass="11284">MARTNDAALITSAGRSRSLDLEERQKRYLITMGVRTALFVAFLVVPGWWKVVTLALACVLALAAVLLANQVDHHPPPAAPHDPAVDPRALTTGDVVQGTLEEDDS</sequence>
<evidence type="ECO:0008006" key="5">
    <source>
        <dbReference type="Google" id="ProtNLM"/>
    </source>
</evidence>
<evidence type="ECO:0000256" key="1">
    <source>
        <dbReference type="SAM" id="MobiDB-lite"/>
    </source>
</evidence>
<comment type="caution">
    <text evidence="3">The sequence shown here is derived from an EMBL/GenBank/DDBJ whole genome shotgun (WGS) entry which is preliminary data.</text>
</comment>
<proteinExistence type="predicted"/>
<name>A0ABP9FMK0_9ACTN</name>
<dbReference type="Pfam" id="PF11298">
    <property type="entry name" value="DUF3099"/>
    <property type="match status" value="1"/>
</dbReference>
<reference evidence="4" key="1">
    <citation type="journal article" date="2019" name="Int. J. Syst. Evol. Microbiol.">
        <title>The Global Catalogue of Microorganisms (GCM) 10K type strain sequencing project: providing services to taxonomists for standard genome sequencing and annotation.</title>
        <authorList>
            <consortium name="The Broad Institute Genomics Platform"/>
            <consortium name="The Broad Institute Genome Sequencing Center for Infectious Disease"/>
            <person name="Wu L."/>
            <person name="Ma J."/>
        </authorList>
    </citation>
    <scope>NUCLEOTIDE SEQUENCE [LARGE SCALE GENOMIC DNA]</scope>
    <source>
        <strain evidence="4">JCM 19125</strain>
    </source>
</reference>
<feature type="region of interest" description="Disordered" evidence="1">
    <location>
        <begin position="73"/>
        <end position="105"/>
    </location>
</feature>
<keyword evidence="2" id="KW-0812">Transmembrane</keyword>
<dbReference type="InterPro" id="IPR021449">
    <property type="entry name" value="DUF3099"/>
</dbReference>
<dbReference type="RefSeq" id="WP_345584009.1">
    <property type="nucleotide sequence ID" value="NZ_BAABLV010000041.1"/>
</dbReference>